<comment type="caution">
    <text evidence="3">The sequence shown here is derived from an EMBL/GenBank/DDBJ whole genome shotgun (WGS) entry which is preliminary data.</text>
</comment>
<dbReference type="InterPro" id="IPR000073">
    <property type="entry name" value="AB_hydrolase_1"/>
</dbReference>
<dbReference type="InterPro" id="IPR029058">
    <property type="entry name" value="AB_hydrolase_fold"/>
</dbReference>
<reference evidence="3" key="1">
    <citation type="submission" date="2020-01" db="EMBL/GenBank/DDBJ databases">
        <title>Insect and environment-associated Actinomycetes.</title>
        <authorList>
            <person name="Currrie C."/>
            <person name="Chevrette M."/>
            <person name="Carlson C."/>
            <person name="Stubbendieck R."/>
            <person name="Wendt-Pienkowski E."/>
        </authorList>
    </citation>
    <scope>NUCLEOTIDE SEQUENCE</scope>
    <source>
        <strain evidence="3">SID14436</strain>
    </source>
</reference>
<accession>A0A6G3QXA9</accession>
<dbReference type="GO" id="GO:0016020">
    <property type="term" value="C:membrane"/>
    <property type="evidence" value="ECO:0007669"/>
    <property type="project" value="TreeGrafter"/>
</dbReference>
<dbReference type="PRINTS" id="PR00412">
    <property type="entry name" value="EPOXHYDRLASE"/>
</dbReference>
<dbReference type="InterPro" id="IPR000639">
    <property type="entry name" value="Epox_hydrolase-like"/>
</dbReference>
<keyword evidence="1 3" id="KW-0378">Hydrolase</keyword>
<feature type="domain" description="AB hydrolase-1" evidence="2">
    <location>
        <begin position="30"/>
        <end position="264"/>
    </location>
</feature>
<proteinExistence type="predicted"/>
<dbReference type="PANTHER" id="PTHR43798:SF31">
    <property type="entry name" value="AB HYDROLASE SUPERFAMILY PROTEIN YCLE"/>
    <property type="match status" value="1"/>
</dbReference>
<organism evidence="3">
    <name type="scientific">Streptomyces sp. SID14436</name>
    <dbReference type="NCBI Taxonomy" id="2706070"/>
    <lineage>
        <taxon>Bacteria</taxon>
        <taxon>Bacillati</taxon>
        <taxon>Actinomycetota</taxon>
        <taxon>Actinomycetes</taxon>
        <taxon>Kitasatosporales</taxon>
        <taxon>Streptomycetaceae</taxon>
        <taxon>Streptomyces</taxon>
    </lineage>
</organism>
<dbReference type="Pfam" id="PF12697">
    <property type="entry name" value="Abhydrolase_6"/>
    <property type="match status" value="1"/>
</dbReference>
<dbReference type="PANTHER" id="PTHR43798">
    <property type="entry name" value="MONOACYLGLYCEROL LIPASE"/>
    <property type="match status" value="1"/>
</dbReference>
<dbReference type="AlphaFoldDB" id="A0A6G3QXA9"/>
<dbReference type="InterPro" id="IPR050266">
    <property type="entry name" value="AB_hydrolase_sf"/>
</dbReference>
<gene>
    <name evidence="3" type="ORF">G3I53_19425</name>
</gene>
<dbReference type="EMBL" id="JAAGMD010000556">
    <property type="protein sequence ID" value="NEA88139.1"/>
    <property type="molecule type" value="Genomic_DNA"/>
</dbReference>
<dbReference type="SUPFAM" id="SSF53474">
    <property type="entry name" value="alpha/beta-Hydrolases"/>
    <property type="match status" value="1"/>
</dbReference>
<dbReference type="GO" id="GO:0016787">
    <property type="term" value="F:hydrolase activity"/>
    <property type="evidence" value="ECO:0007669"/>
    <property type="project" value="UniProtKB-KW"/>
</dbReference>
<dbReference type="RefSeq" id="WP_164335682.1">
    <property type="nucleotide sequence ID" value="NZ_JAAGMD010000556.1"/>
</dbReference>
<evidence type="ECO:0000256" key="1">
    <source>
        <dbReference type="ARBA" id="ARBA00022801"/>
    </source>
</evidence>
<dbReference type="Gene3D" id="3.40.50.1820">
    <property type="entry name" value="alpha/beta hydrolase"/>
    <property type="match status" value="1"/>
</dbReference>
<evidence type="ECO:0000259" key="2">
    <source>
        <dbReference type="Pfam" id="PF12697"/>
    </source>
</evidence>
<protein>
    <submittedName>
        <fullName evidence="3">Alpha/beta hydrolase</fullName>
    </submittedName>
</protein>
<dbReference type="PRINTS" id="PR00111">
    <property type="entry name" value="ABHYDROLASE"/>
</dbReference>
<evidence type="ECO:0000313" key="3">
    <source>
        <dbReference type="EMBL" id="NEA88139.1"/>
    </source>
</evidence>
<name>A0A6G3QXA9_9ACTN</name>
<sequence length="276" mass="29336">MLESIEPPTLSFETSDGSLAYVDEGSGPPLVFLHGGFVDHTMWDRQIAFFARRNRVIAPDARGHGASSNATRPYRSADDLAALLRHLDAAPAVLVGVSMGGAIAVDTVLEHPGLVRAVVVSGVGTSEPVFEDPWSLEVFGAQQRALAAGDVDGWVEAFNRFTVGPRRTLDDVPPEVVLRVRRMALRTLAKHTADEPDHRVPVSDTWERAKGIRVPVLAINGAEDSPDHHGMAERLVSGVPGGRVTTVGGGHYPNMEDPEGFNAALAGFLDALGSAG</sequence>